<keyword evidence="3 6" id="KW-0812">Transmembrane</keyword>
<evidence type="ECO:0000256" key="4">
    <source>
        <dbReference type="ARBA" id="ARBA00022989"/>
    </source>
</evidence>
<dbReference type="Pfam" id="PF02653">
    <property type="entry name" value="BPD_transp_2"/>
    <property type="match status" value="1"/>
</dbReference>
<dbReference type="AlphaFoldDB" id="A0A0B2BI00"/>
<proteinExistence type="predicted"/>
<feature type="transmembrane region" description="Helical" evidence="6">
    <location>
        <begin position="60"/>
        <end position="77"/>
    </location>
</feature>
<evidence type="ECO:0000256" key="5">
    <source>
        <dbReference type="ARBA" id="ARBA00023136"/>
    </source>
</evidence>
<reference evidence="7 8" key="1">
    <citation type="submission" date="2017-11" db="EMBL/GenBank/DDBJ databases">
        <title>Genomic Encyclopedia of Archaeal and Bacterial Type Strains, Phase II (KMG-II): From Individual Species to Whole Genera.</title>
        <authorList>
            <person name="Goeker M."/>
        </authorList>
    </citation>
    <scope>NUCLEOTIDE SEQUENCE [LARGE SCALE GENOMIC DNA]</scope>
    <source>
        <strain evidence="7 8">DSM 27763</strain>
    </source>
</reference>
<organism evidence="7 8">
    <name type="scientific">Mumia flava</name>
    <dbReference type="NCBI Taxonomy" id="1348852"/>
    <lineage>
        <taxon>Bacteria</taxon>
        <taxon>Bacillati</taxon>
        <taxon>Actinomycetota</taxon>
        <taxon>Actinomycetes</taxon>
        <taxon>Propionibacteriales</taxon>
        <taxon>Nocardioidaceae</taxon>
        <taxon>Mumia</taxon>
    </lineage>
</organism>
<feature type="transmembrane region" description="Helical" evidence="6">
    <location>
        <begin position="240"/>
        <end position="258"/>
    </location>
</feature>
<feature type="transmembrane region" description="Helical" evidence="6">
    <location>
        <begin position="191"/>
        <end position="209"/>
    </location>
</feature>
<feature type="transmembrane region" description="Helical" evidence="6">
    <location>
        <begin position="112"/>
        <end position="131"/>
    </location>
</feature>
<keyword evidence="7" id="KW-0762">Sugar transport</keyword>
<evidence type="ECO:0000256" key="3">
    <source>
        <dbReference type="ARBA" id="ARBA00022692"/>
    </source>
</evidence>
<dbReference type="GO" id="GO:0005886">
    <property type="term" value="C:plasma membrane"/>
    <property type="evidence" value="ECO:0007669"/>
    <property type="project" value="UniProtKB-SubCell"/>
</dbReference>
<gene>
    <name evidence="7" type="ORF">CLV56_2722</name>
</gene>
<keyword evidence="8" id="KW-1185">Reference proteome</keyword>
<name>A0A0B2BI00_9ACTN</name>
<dbReference type="Proteomes" id="UP000230842">
    <property type="component" value="Unassembled WGS sequence"/>
</dbReference>
<dbReference type="OrthoDB" id="45037at2"/>
<dbReference type="InterPro" id="IPR001851">
    <property type="entry name" value="ABC_transp_permease"/>
</dbReference>
<feature type="transmembrane region" description="Helical" evidence="6">
    <location>
        <begin position="288"/>
        <end position="306"/>
    </location>
</feature>
<keyword evidence="5 6" id="KW-0472">Membrane</keyword>
<comment type="subcellular location">
    <subcellularLocation>
        <location evidence="1">Cell membrane</location>
        <topology evidence="1">Multi-pass membrane protein</topology>
    </subcellularLocation>
</comment>
<dbReference type="PANTHER" id="PTHR47089:SF1">
    <property type="entry name" value="GUANOSINE ABC TRANSPORTER PERMEASE PROTEIN NUPP"/>
    <property type="match status" value="1"/>
</dbReference>
<feature type="transmembrane region" description="Helical" evidence="6">
    <location>
        <begin position="318"/>
        <end position="337"/>
    </location>
</feature>
<dbReference type="PANTHER" id="PTHR47089">
    <property type="entry name" value="ABC TRANSPORTER, PERMEASE PROTEIN"/>
    <property type="match status" value="1"/>
</dbReference>
<dbReference type="EMBL" id="PGEZ01000001">
    <property type="protein sequence ID" value="PJJ58471.1"/>
    <property type="molecule type" value="Genomic_DNA"/>
</dbReference>
<evidence type="ECO:0000313" key="7">
    <source>
        <dbReference type="EMBL" id="PJJ58471.1"/>
    </source>
</evidence>
<dbReference type="GO" id="GO:0022857">
    <property type="term" value="F:transmembrane transporter activity"/>
    <property type="evidence" value="ECO:0007669"/>
    <property type="project" value="InterPro"/>
</dbReference>
<evidence type="ECO:0000256" key="6">
    <source>
        <dbReference type="SAM" id="Phobius"/>
    </source>
</evidence>
<comment type="caution">
    <text evidence="7">The sequence shown here is derived from an EMBL/GenBank/DDBJ whole genome shotgun (WGS) entry which is preliminary data.</text>
</comment>
<feature type="transmembrane region" description="Helical" evidence="6">
    <location>
        <begin position="89"/>
        <end position="106"/>
    </location>
</feature>
<dbReference type="CDD" id="cd06580">
    <property type="entry name" value="TM_PBP1_transp_TpRbsC_like"/>
    <property type="match status" value="1"/>
</dbReference>
<evidence type="ECO:0000256" key="2">
    <source>
        <dbReference type="ARBA" id="ARBA00022475"/>
    </source>
</evidence>
<accession>A0A0B2BI00</accession>
<feature type="transmembrane region" description="Helical" evidence="6">
    <location>
        <begin position="138"/>
        <end position="156"/>
    </location>
</feature>
<keyword evidence="7" id="KW-0813">Transport</keyword>
<evidence type="ECO:0000256" key="1">
    <source>
        <dbReference type="ARBA" id="ARBA00004651"/>
    </source>
</evidence>
<dbReference type="RefSeq" id="WP_039352639.1">
    <property type="nucleotide sequence ID" value="NZ_PGEZ01000001.1"/>
</dbReference>
<keyword evidence="2" id="KW-1003">Cell membrane</keyword>
<protein>
    <submittedName>
        <fullName evidence="7">Simple sugar transport system permease protein</fullName>
    </submittedName>
</protein>
<keyword evidence="4 6" id="KW-1133">Transmembrane helix</keyword>
<sequence>MNRLRSFGLSLAAPLLAIAFSLVVTSIVIEISGGSASDFLAIIFSWPVDRLLVNIVNQTSLIYLSALAAAVGFRMNLFNIGVEGQYRMAAYAAAVFAGAAILPGALNVLGALIVAMAAGAAWAGIAGLLRVYRGVSEVISTIMLNAIAITLTGYMLNTYGTQVGDSRRTTEIPASSQVPGWQPFEQSAGQVWTVGLLAVIAGVTFWLVLNRTRFGFDLRATGQSPTAAIASGVNNRRMTLLAMLISGAIAGLVWMPSLFGSSHYYGSTFQTGLGFTGIAVALLGRNKALPIAFAALLFAYLNEQSNRLTIEAGISVEVIQITQGVIVLAVVIAYELVRRYRLRAEERRVAQSSGPSSPSVEEVAV</sequence>
<evidence type="ECO:0000313" key="8">
    <source>
        <dbReference type="Proteomes" id="UP000230842"/>
    </source>
</evidence>